<comment type="caution">
    <text evidence="2">The sequence shown here is derived from an EMBL/GenBank/DDBJ whole genome shotgun (WGS) entry which is preliminary data.</text>
</comment>
<dbReference type="PANTHER" id="PTHR41807:SF1">
    <property type="entry name" value="GLUTATHIONE TRANSFERASE 3"/>
    <property type="match status" value="1"/>
</dbReference>
<accession>A0A3A2ZUA1</accession>
<keyword evidence="1" id="KW-0812">Transmembrane</keyword>
<feature type="transmembrane region" description="Helical" evidence="1">
    <location>
        <begin position="125"/>
        <end position="142"/>
    </location>
</feature>
<name>A0A3A2ZUA1_9EURO</name>
<dbReference type="GO" id="GO:0016020">
    <property type="term" value="C:membrane"/>
    <property type="evidence" value="ECO:0007669"/>
    <property type="project" value="TreeGrafter"/>
</dbReference>
<keyword evidence="1" id="KW-1133">Transmembrane helix</keyword>
<gene>
    <name evidence="2" type="ORF">PHISCL_01060</name>
</gene>
<dbReference type="EMBL" id="MVGC01000018">
    <property type="protein sequence ID" value="RJE26646.1"/>
    <property type="molecule type" value="Genomic_DNA"/>
</dbReference>
<dbReference type="Proteomes" id="UP000266188">
    <property type="component" value="Unassembled WGS sequence"/>
</dbReference>
<protein>
    <submittedName>
        <fullName evidence="2">Uncharacterized protein</fullName>
    </submittedName>
</protein>
<sequence>MRQHISDAWESSGMIERAASLRSALSSVKAIETMALIVESIYMTYDLVPLRYLTTVSRIDALHTPEFAIKVPDLFILVNPSFWAPYSLWLLTSLLLPLGVAYWFNLSLKAAQNSRGRTSSRQSDFDPLSFNIAKALIAYKVYADGFTFWGVYSPFSVARVNAALPGQWGGVLTGALVGVVGTLYEAILRK</sequence>
<dbReference type="PANTHER" id="PTHR41807">
    <property type="entry name" value="GLUTATHIONE TRANSFERASE 3"/>
    <property type="match status" value="1"/>
</dbReference>
<dbReference type="STRING" id="2070753.A0A3A2ZUA1"/>
<evidence type="ECO:0000256" key="1">
    <source>
        <dbReference type="SAM" id="Phobius"/>
    </source>
</evidence>
<proteinExistence type="predicted"/>
<evidence type="ECO:0000313" key="3">
    <source>
        <dbReference type="Proteomes" id="UP000266188"/>
    </source>
</evidence>
<keyword evidence="3" id="KW-1185">Reference proteome</keyword>
<keyword evidence="1" id="KW-0472">Membrane</keyword>
<dbReference type="OrthoDB" id="4034134at2759"/>
<dbReference type="AlphaFoldDB" id="A0A3A2ZUA1"/>
<evidence type="ECO:0000313" key="2">
    <source>
        <dbReference type="EMBL" id="RJE26646.1"/>
    </source>
</evidence>
<dbReference type="InterPro" id="IPR038872">
    <property type="entry name" value="Put_GTT3"/>
</dbReference>
<feature type="transmembrane region" description="Helical" evidence="1">
    <location>
        <begin position="162"/>
        <end position="184"/>
    </location>
</feature>
<reference evidence="3" key="1">
    <citation type="submission" date="2017-02" db="EMBL/GenBank/DDBJ databases">
        <authorList>
            <person name="Tafer H."/>
            <person name="Lopandic K."/>
        </authorList>
    </citation>
    <scope>NUCLEOTIDE SEQUENCE [LARGE SCALE GENOMIC DNA]</scope>
    <source>
        <strain evidence="3">CBS 366.77</strain>
    </source>
</reference>
<organism evidence="2 3">
    <name type="scientific">Aspergillus sclerotialis</name>
    <dbReference type="NCBI Taxonomy" id="2070753"/>
    <lineage>
        <taxon>Eukaryota</taxon>
        <taxon>Fungi</taxon>
        <taxon>Dikarya</taxon>
        <taxon>Ascomycota</taxon>
        <taxon>Pezizomycotina</taxon>
        <taxon>Eurotiomycetes</taxon>
        <taxon>Eurotiomycetidae</taxon>
        <taxon>Eurotiales</taxon>
        <taxon>Aspergillaceae</taxon>
        <taxon>Aspergillus</taxon>
        <taxon>Aspergillus subgen. Polypaecilum</taxon>
    </lineage>
</organism>
<feature type="transmembrane region" description="Helical" evidence="1">
    <location>
        <begin position="83"/>
        <end position="104"/>
    </location>
</feature>